<dbReference type="EMBL" id="CP024621">
    <property type="protein sequence ID" value="QHD50123.1"/>
    <property type="molecule type" value="Genomic_DNA"/>
</dbReference>
<accession>A0A857GLG8</accession>
<dbReference type="AlphaFoldDB" id="A0A857GLG8"/>
<dbReference type="Proteomes" id="UP000463949">
    <property type="component" value="Chromosome"/>
</dbReference>
<feature type="compositionally biased region" description="Basic residues" evidence="1">
    <location>
        <begin position="71"/>
        <end position="82"/>
    </location>
</feature>
<evidence type="ECO:0000313" key="2">
    <source>
        <dbReference type="EMBL" id="QHD50123.1"/>
    </source>
</evidence>
<evidence type="ECO:0000256" key="1">
    <source>
        <dbReference type="SAM" id="MobiDB-lite"/>
    </source>
</evidence>
<gene>
    <name evidence="2" type="ORF">CTT34_10675</name>
</gene>
<organism evidence="2 3">
    <name type="scientific">Vreelandella aquamarina</name>
    <dbReference type="NCBI Taxonomy" id="77097"/>
    <lineage>
        <taxon>Bacteria</taxon>
        <taxon>Pseudomonadati</taxon>
        <taxon>Pseudomonadota</taxon>
        <taxon>Gammaproteobacteria</taxon>
        <taxon>Oceanospirillales</taxon>
        <taxon>Halomonadaceae</taxon>
        <taxon>Vreelandella</taxon>
    </lineage>
</organism>
<evidence type="ECO:0000313" key="3">
    <source>
        <dbReference type="Proteomes" id="UP000463949"/>
    </source>
</evidence>
<feature type="region of interest" description="Disordered" evidence="1">
    <location>
        <begin position="44"/>
        <end position="108"/>
    </location>
</feature>
<proteinExistence type="predicted"/>
<reference evidence="2 3" key="1">
    <citation type="submission" date="2017-10" db="EMBL/GenBank/DDBJ databases">
        <title>Coral associated bacteria.</title>
        <authorList>
            <person name="Wang X."/>
        </authorList>
    </citation>
    <scope>NUCLEOTIDE SEQUENCE [LARGE SCALE GENOMIC DNA]</scope>
    <source>
        <strain evidence="2 3">SCSIO 43005</strain>
    </source>
</reference>
<name>A0A857GLG8_9GAMM</name>
<protein>
    <submittedName>
        <fullName evidence="2">Uncharacterized protein</fullName>
    </submittedName>
</protein>
<dbReference type="PROSITE" id="PS51318">
    <property type="entry name" value="TAT"/>
    <property type="match status" value="1"/>
</dbReference>
<feature type="compositionally biased region" description="Low complexity" evidence="1">
    <location>
        <begin position="58"/>
        <end position="70"/>
    </location>
</feature>
<dbReference type="InterPro" id="IPR006311">
    <property type="entry name" value="TAT_signal"/>
</dbReference>
<dbReference type="KEGG" id="hmd:CTT34_10675"/>
<feature type="compositionally biased region" description="Basic residues" evidence="1">
    <location>
        <begin position="90"/>
        <end position="102"/>
    </location>
</feature>
<sequence>MSKEIDNSRKLLNKRRSRRQVLASLGLGAAALYVAPTLFSMGQAEARDHHHRSRPSRSRPSYSRPSYSRPHYSRPHYSRPRYSRPDYSRARHSHQHHSRHGHGYPERYYSRPQRSRWERDGVIEIRLSRVLPRW</sequence>